<name>A0A7G2CL49_9TRYP</name>
<dbReference type="Proteomes" id="UP000515908">
    <property type="component" value="Chromosome 16"/>
</dbReference>
<dbReference type="AlphaFoldDB" id="A0A7G2CL49"/>
<dbReference type="VEuPathDB" id="TriTrypDB:ADEAN_000766400"/>
<proteinExistence type="predicted"/>
<protein>
    <submittedName>
        <fullName evidence="1">Uncharacterized protein</fullName>
    </submittedName>
</protein>
<sequence>MSSVSRFHSHSPTPIKDLAQEFALDREASLPVVATRVKELGDIVEKLSKRCQYLEKVQDRQRVITEDLRNHIAKLEEHFAKSSTELTYAQQQLEFVVISQEREHGVVADHTEQLRLFAGEAGRYGANSAKAEAKPFILILANWLYTPVVQFVKGIYTLFFPFINTTQSLSLFNSGVLQRYTASQTRARWEQMRKGDLLEMLQTGTLDPTVHNGSMKPSIS</sequence>
<keyword evidence="2" id="KW-1185">Reference proteome</keyword>
<dbReference type="EMBL" id="LR877160">
    <property type="protein sequence ID" value="CAD2220149.1"/>
    <property type="molecule type" value="Genomic_DNA"/>
</dbReference>
<gene>
    <name evidence="1" type="ORF">ADEAN_000766400</name>
</gene>
<evidence type="ECO:0000313" key="1">
    <source>
        <dbReference type="EMBL" id="CAD2220149.1"/>
    </source>
</evidence>
<accession>A0A7G2CL49</accession>
<evidence type="ECO:0000313" key="2">
    <source>
        <dbReference type="Proteomes" id="UP000515908"/>
    </source>
</evidence>
<organism evidence="1 2">
    <name type="scientific">Angomonas deanei</name>
    <dbReference type="NCBI Taxonomy" id="59799"/>
    <lineage>
        <taxon>Eukaryota</taxon>
        <taxon>Discoba</taxon>
        <taxon>Euglenozoa</taxon>
        <taxon>Kinetoplastea</taxon>
        <taxon>Metakinetoplastina</taxon>
        <taxon>Trypanosomatida</taxon>
        <taxon>Trypanosomatidae</taxon>
        <taxon>Strigomonadinae</taxon>
        <taxon>Angomonas</taxon>
    </lineage>
</organism>
<reference evidence="1 2" key="1">
    <citation type="submission" date="2020-08" db="EMBL/GenBank/DDBJ databases">
        <authorList>
            <person name="Newling K."/>
            <person name="Davey J."/>
            <person name="Forrester S."/>
        </authorList>
    </citation>
    <scope>NUCLEOTIDE SEQUENCE [LARGE SCALE GENOMIC DNA]</scope>
    <source>
        <strain evidence="2">Crithidia deanei Carvalho (ATCC PRA-265)</strain>
    </source>
</reference>